<dbReference type="EMBL" id="SSTE01005747">
    <property type="protein sequence ID" value="KAA0060081.1"/>
    <property type="molecule type" value="Genomic_DNA"/>
</dbReference>
<protein>
    <submittedName>
        <fullName evidence="1">Uncharacterized protein</fullName>
    </submittedName>
</protein>
<dbReference type="Proteomes" id="UP000321393">
    <property type="component" value="Unassembled WGS sequence"/>
</dbReference>
<dbReference type="AlphaFoldDB" id="A0A5A7V2U4"/>
<reference evidence="1 2" key="1">
    <citation type="submission" date="2019-08" db="EMBL/GenBank/DDBJ databases">
        <title>Draft genome sequences of two oriental melons (Cucumis melo L. var makuwa).</title>
        <authorList>
            <person name="Kwon S.-Y."/>
        </authorList>
    </citation>
    <scope>NUCLEOTIDE SEQUENCE [LARGE SCALE GENOMIC DNA]</scope>
    <source>
        <strain evidence="2">cv. SW 3</strain>
        <tissue evidence="1">Leaf</tissue>
    </source>
</reference>
<comment type="caution">
    <text evidence="1">The sequence shown here is derived from an EMBL/GenBank/DDBJ whole genome shotgun (WGS) entry which is preliminary data.</text>
</comment>
<name>A0A5A7V2U4_CUCMM</name>
<evidence type="ECO:0000313" key="1">
    <source>
        <dbReference type="EMBL" id="KAA0060081.1"/>
    </source>
</evidence>
<proteinExistence type="predicted"/>
<evidence type="ECO:0000313" key="2">
    <source>
        <dbReference type="Proteomes" id="UP000321393"/>
    </source>
</evidence>
<organism evidence="1 2">
    <name type="scientific">Cucumis melo var. makuwa</name>
    <name type="common">Oriental melon</name>
    <dbReference type="NCBI Taxonomy" id="1194695"/>
    <lineage>
        <taxon>Eukaryota</taxon>
        <taxon>Viridiplantae</taxon>
        <taxon>Streptophyta</taxon>
        <taxon>Embryophyta</taxon>
        <taxon>Tracheophyta</taxon>
        <taxon>Spermatophyta</taxon>
        <taxon>Magnoliopsida</taxon>
        <taxon>eudicotyledons</taxon>
        <taxon>Gunneridae</taxon>
        <taxon>Pentapetalae</taxon>
        <taxon>rosids</taxon>
        <taxon>fabids</taxon>
        <taxon>Cucurbitales</taxon>
        <taxon>Cucurbitaceae</taxon>
        <taxon>Benincaseae</taxon>
        <taxon>Cucumis</taxon>
    </lineage>
</organism>
<sequence length="125" mass="13705">MRVANRTWAETENWASGHAECASREVGRAWSTQSLKEYAIGHRSVLSQNLDPTFKPNSSLANERVGSVVQDLGLVLKGTTYLLTLKWVGVNSVLHPMSLVIHPVLPLKCEASWASAVELPSPIQI</sequence>
<gene>
    <name evidence="1" type="ORF">E6C27_scaffold160G00510</name>
</gene>
<accession>A0A5A7V2U4</accession>